<keyword evidence="4 8" id="KW-0418">Kinase</keyword>
<feature type="compositionally biased region" description="Low complexity" evidence="6">
    <location>
        <begin position="537"/>
        <end position="547"/>
    </location>
</feature>
<feature type="compositionally biased region" description="Polar residues" evidence="6">
    <location>
        <begin position="682"/>
        <end position="693"/>
    </location>
</feature>
<organism evidence="8 9">
    <name type="scientific">Candida viswanathii</name>
    <dbReference type="NCBI Taxonomy" id="5486"/>
    <lineage>
        <taxon>Eukaryota</taxon>
        <taxon>Fungi</taxon>
        <taxon>Dikarya</taxon>
        <taxon>Ascomycota</taxon>
        <taxon>Saccharomycotina</taxon>
        <taxon>Pichiomycetes</taxon>
        <taxon>Debaryomycetaceae</taxon>
        <taxon>Candida/Lodderomyces clade</taxon>
        <taxon>Candida</taxon>
    </lineage>
</organism>
<evidence type="ECO:0000256" key="5">
    <source>
        <dbReference type="ARBA" id="ARBA00022840"/>
    </source>
</evidence>
<dbReference type="InterPro" id="IPR008271">
    <property type="entry name" value="Ser/Thr_kinase_AS"/>
</dbReference>
<evidence type="ECO:0000256" key="6">
    <source>
        <dbReference type="SAM" id="MobiDB-lite"/>
    </source>
</evidence>
<dbReference type="AlphaFoldDB" id="A0A367YDZ7"/>
<dbReference type="InterPro" id="IPR045269">
    <property type="entry name" value="Atg1-like"/>
</dbReference>
<dbReference type="EMBL" id="QLNQ01000023">
    <property type="protein sequence ID" value="RCK63890.1"/>
    <property type="molecule type" value="Genomic_DNA"/>
</dbReference>
<feature type="region of interest" description="Disordered" evidence="6">
    <location>
        <begin position="307"/>
        <end position="341"/>
    </location>
</feature>
<evidence type="ECO:0000256" key="2">
    <source>
        <dbReference type="ARBA" id="ARBA00022679"/>
    </source>
</evidence>
<evidence type="ECO:0000256" key="1">
    <source>
        <dbReference type="ARBA" id="ARBA00012513"/>
    </source>
</evidence>
<feature type="compositionally biased region" description="Low complexity" evidence="6">
    <location>
        <begin position="866"/>
        <end position="875"/>
    </location>
</feature>
<evidence type="ECO:0000256" key="3">
    <source>
        <dbReference type="ARBA" id="ARBA00022741"/>
    </source>
</evidence>
<dbReference type="GO" id="GO:0004674">
    <property type="term" value="F:protein serine/threonine kinase activity"/>
    <property type="evidence" value="ECO:0007669"/>
    <property type="project" value="UniProtKB-EC"/>
</dbReference>
<dbReference type="PANTHER" id="PTHR24348:SF22">
    <property type="entry name" value="NON-SPECIFIC SERINE_THREONINE PROTEIN KINASE"/>
    <property type="match status" value="1"/>
</dbReference>
<accession>A0A367YDZ7</accession>
<feature type="compositionally biased region" description="Basic residues" evidence="6">
    <location>
        <begin position="522"/>
        <end position="536"/>
    </location>
</feature>
<dbReference type="PROSITE" id="PS00108">
    <property type="entry name" value="PROTEIN_KINASE_ST"/>
    <property type="match status" value="1"/>
</dbReference>
<dbReference type="OrthoDB" id="4062651at2759"/>
<feature type="domain" description="Protein kinase" evidence="7">
    <location>
        <begin position="17"/>
        <end position="299"/>
    </location>
</feature>
<keyword evidence="9" id="KW-1185">Reference proteome</keyword>
<dbReference type="InterPro" id="IPR000719">
    <property type="entry name" value="Prot_kinase_dom"/>
</dbReference>
<dbReference type="GO" id="GO:0000407">
    <property type="term" value="C:phagophore assembly site"/>
    <property type="evidence" value="ECO:0007669"/>
    <property type="project" value="TreeGrafter"/>
</dbReference>
<dbReference type="PROSITE" id="PS50011">
    <property type="entry name" value="PROTEIN_KINASE_DOM"/>
    <property type="match status" value="1"/>
</dbReference>
<dbReference type="InterPro" id="IPR018247">
    <property type="entry name" value="EF_Hand_1_Ca_BS"/>
</dbReference>
<feature type="compositionally biased region" description="Polar residues" evidence="6">
    <location>
        <begin position="511"/>
        <end position="520"/>
    </location>
</feature>
<feature type="region of interest" description="Disordered" evidence="6">
    <location>
        <begin position="802"/>
        <end position="891"/>
    </location>
</feature>
<dbReference type="GO" id="GO:0000045">
    <property type="term" value="P:autophagosome assembly"/>
    <property type="evidence" value="ECO:0007669"/>
    <property type="project" value="TreeGrafter"/>
</dbReference>
<dbReference type="Proteomes" id="UP000253472">
    <property type="component" value="Unassembled WGS sequence"/>
</dbReference>
<gene>
    <name evidence="8" type="primary">KSP1_1</name>
    <name evidence="8" type="ORF">Cantr_10373</name>
</gene>
<dbReference type="PANTHER" id="PTHR24348">
    <property type="entry name" value="SERINE/THREONINE-PROTEIN KINASE UNC-51-RELATED"/>
    <property type="match status" value="1"/>
</dbReference>
<dbReference type="GO" id="GO:0010506">
    <property type="term" value="P:regulation of autophagy"/>
    <property type="evidence" value="ECO:0007669"/>
    <property type="project" value="InterPro"/>
</dbReference>
<dbReference type="EC" id="2.7.11.1" evidence="1"/>
<dbReference type="SMART" id="SM00220">
    <property type="entry name" value="S_TKc"/>
    <property type="match status" value="1"/>
</dbReference>
<dbReference type="SUPFAM" id="SSF56112">
    <property type="entry name" value="Protein kinase-like (PK-like)"/>
    <property type="match status" value="1"/>
</dbReference>
<keyword evidence="2" id="KW-0808">Transferase</keyword>
<dbReference type="GO" id="GO:0005829">
    <property type="term" value="C:cytosol"/>
    <property type="evidence" value="ECO:0007669"/>
    <property type="project" value="TreeGrafter"/>
</dbReference>
<evidence type="ECO:0000259" key="7">
    <source>
        <dbReference type="PROSITE" id="PS50011"/>
    </source>
</evidence>
<name>A0A367YDZ7_9ASCO</name>
<dbReference type="GO" id="GO:0016020">
    <property type="term" value="C:membrane"/>
    <property type="evidence" value="ECO:0007669"/>
    <property type="project" value="TreeGrafter"/>
</dbReference>
<comment type="caution">
    <text evidence="8">The sequence shown here is derived from an EMBL/GenBank/DDBJ whole genome shotgun (WGS) entry which is preliminary data.</text>
</comment>
<feature type="region of interest" description="Disordered" evidence="6">
    <location>
        <begin position="511"/>
        <end position="564"/>
    </location>
</feature>
<keyword evidence="3" id="KW-0547">Nucleotide-binding</keyword>
<reference evidence="8 9" key="1">
    <citation type="submission" date="2018-06" db="EMBL/GenBank/DDBJ databases">
        <title>Whole genome sequencing of Candida tropicalis (genome annotated by CSBL at Korea University).</title>
        <authorList>
            <person name="Ahn J."/>
        </authorList>
    </citation>
    <scope>NUCLEOTIDE SEQUENCE [LARGE SCALE GENOMIC DNA]</scope>
    <source>
        <strain evidence="8 9">ATCC 20962</strain>
    </source>
</reference>
<feature type="compositionally biased region" description="Basic residues" evidence="6">
    <location>
        <begin position="802"/>
        <end position="824"/>
    </location>
</feature>
<sequence length="913" mass="101947">MEEYNHYDKGLLLRDRYLKVADISQGSYGLVSVAKDCKKDNRLVAVKFIYPVDYKKEANKRSSTSTPAKLSATESVFTALLNEAHKEIKMHQILGDHPHISKLWDHFDTFLILEFYPRGDLYEAIHSNSGPVTTQDIKLVFEQLLDGLTYCHNRGIYHRDLKPENILIDQDWSIKISDWGLSTTSKIVTNPNEFDIGSERYMAPELFDNNLEEYDASKVDIWSIGVILLTLVFHKNPFQVANYSDKRFIQFVNNREALFDIFSTMSGDLFSVLRFSLTIDPDNRDLASISEELKLLRYFTIDEEYWDNEDYEEEEEEGEYEDDDDEDDRDEDDEGELDLEDYGSFGASISASSEKVDTPSVKIDGPTPAIYVSSNPDVPSTGKAAAPVATTASATATGTVTPANENNTINANTTTVTTTITTPEEIPHNHRADALLSTNTELKPIPITGFKFHRNTRKPLNVASYNQNSQNTNRLYSGNNKFNREDFFTPRSVFNHYMDKYGEQRFTKLYENQNKKQSPPQRFRKRTWKKNYRKPQKLQQPPQQQQFHYHHQANDSHNHMNGRRKSRLYSTSKLRKQIVNGNVHTSLPSTYHPLTHPAANGTANGNANTNGNAFGGGNPGSALPNSQGKYIPPYLRSPNYSKSPIVEPLTEELDNLSLDYDEVFHLEGDFEDTTPTTATTTHNNSLQQSTPQSDGDPLHKRFPRSDISPLTSNGGTALRRNSNNTSATGTAAATRKAIFGGELNASATSNGNGYVQAPLSSSANSSNGKYVPPFRRSSLSSSNGTTPAGVNAFRRSFHEKRDLHHPHHHSPQQHIHNGHTHHQQAHQPQHHSLDFTSGNLHGAGIGGGSLHSNGSRPVSSPLAELSKSAAASTTAGSGGSTSTGKAPFEQHAHHSGVPIEWVSSFRKDWCDYD</sequence>
<dbReference type="PROSITE" id="PS00018">
    <property type="entry name" value="EF_HAND_1"/>
    <property type="match status" value="1"/>
</dbReference>
<feature type="compositionally biased region" description="Low complexity" evidence="6">
    <location>
        <begin position="597"/>
        <end position="612"/>
    </location>
</feature>
<dbReference type="Gene3D" id="1.10.510.10">
    <property type="entry name" value="Transferase(Phosphotransferase) domain 1"/>
    <property type="match status" value="1"/>
</dbReference>
<feature type="region of interest" description="Disordered" evidence="6">
    <location>
        <begin position="597"/>
        <end position="639"/>
    </location>
</feature>
<dbReference type="InterPro" id="IPR011009">
    <property type="entry name" value="Kinase-like_dom_sf"/>
</dbReference>
<feature type="compositionally biased region" description="Low complexity" evidence="6">
    <location>
        <begin position="719"/>
        <end position="729"/>
    </location>
</feature>
<feature type="region of interest" description="Disordered" evidence="6">
    <location>
        <begin position="671"/>
        <end position="729"/>
    </location>
</feature>
<evidence type="ECO:0000256" key="4">
    <source>
        <dbReference type="ARBA" id="ARBA00022777"/>
    </source>
</evidence>
<keyword evidence="5" id="KW-0067">ATP-binding</keyword>
<dbReference type="STRING" id="5486.A0A367YDZ7"/>
<proteinExistence type="predicted"/>
<dbReference type="GO" id="GO:0005776">
    <property type="term" value="C:autophagosome"/>
    <property type="evidence" value="ECO:0007669"/>
    <property type="project" value="TreeGrafter"/>
</dbReference>
<dbReference type="GO" id="GO:0005524">
    <property type="term" value="F:ATP binding"/>
    <property type="evidence" value="ECO:0007669"/>
    <property type="project" value="UniProtKB-KW"/>
</dbReference>
<evidence type="ECO:0000313" key="8">
    <source>
        <dbReference type="EMBL" id="RCK63890.1"/>
    </source>
</evidence>
<dbReference type="Pfam" id="PF00069">
    <property type="entry name" value="Pkinase"/>
    <property type="match status" value="1"/>
</dbReference>
<evidence type="ECO:0000313" key="9">
    <source>
        <dbReference type="Proteomes" id="UP000253472"/>
    </source>
</evidence>
<protein>
    <recommendedName>
        <fullName evidence="1">non-specific serine/threonine protein kinase</fullName>
        <ecNumber evidence="1">2.7.11.1</ecNumber>
    </recommendedName>
</protein>